<dbReference type="CDD" id="cd01335">
    <property type="entry name" value="Radical_SAM"/>
    <property type="match status" value="1"/>
</dbReference>
<reference evidence="7 8" key="1">
    <citation type="journal article" date="1992" name="Lakartidningen">
        <title>[Penicillin V and not amoxicillin is the first choice preparation in acute otitis].</title>
        <authorList>
            <person name="Kamme C."/>
            <person name="Lundgren K."/>
            <person name="Prellner K."/>
        </authorList>
    </citation>
    <scope>NUCLEOTIDE SEQUENCE [LARGE SCALE GENOMIC DNA]</scope>
    <source>
        <strain evidence="7 8">513A</strain>
    </source>
</reference>
<name>A0A5C8D9D3_9SPIR</name>
<sequence length="378" mass="44812">MFTHEQYLNDKNIRDKIIDIYEYSKETHKPDFINFVEDEFKDIKLDKIKKFIDCYIPITTCNFRCPYCYITQNNRWNDALPEFKYSAQYVRKALSKERLGGTCLLNMCGGGETLLPPYIIELLKELLEEGHYIFVVTNGTINKRFEEISKFPKNLLYRLAFKFSFHYKELIRINKMEDYFNNVRKMRDAGCSITVELTPYDDIIENIDDIKNIVKNNVGDIPHVTIARADNKKGIPILTKLSREEYKKTWEVFNSNLFNFKIDIFGKKMTKYCYAGKWSLYVNIGSGETRQCYTSNYYQNIFEDINKPINYKAIGKNCLEPHCYNAHSFLTLGDIPSLETPYYSYMRNRVLEDGSEWLNPYIKEIFSHKLKESNHFWS</sequence>
<dbReference type="Gene3D" id="3.20.20.70">
    <property type="entry name" value="Aldolase class I"/>
    <property type="match status" value="1"/>
</dbReference>
<keyword evidence="4" id="KW-0408">Iron</keyword>
<dbReference type="GO" id="GO:0003824">
    <property type="term" value="F:catalytic activity"/>
    <property type="evidence" value="ECO:0007669"/>
    <property type="project" value="InterPro"/>
</dbReference>
<dbReference type="PANTHER" id="PTHR11228">
    <property type="entry name" value="RADICAL SAM DOMAIN PROTEIN"/>
    <property type="match status" value="1"/>
</dbReference>
<keyword evidence="5" id="KW-0411">Iron-sulfur</keyword>
<dbReference type="Pfam" id="PF04055">
    <property type="entry name" value="Radical_SAM"/>
    <property type="match status" value="1"/>
</dbReference>
<dbReference type="AlphaFoldDB" id="A0A5C8D9D3"/>
<evidence type="ECO:0000256" key="1">
    <source>
        <dbReference type="ARBA" id="ARBA00001966"/>
    </source>
</evidence>
<evidence type="ECO:0000256" key="2">
    <source>
        <dbReference type="ARBA" id="ARBA00022691"/>
    </source>
</evidence>
<gene>
    <name evidence="7" type="ORF">EPJ79_11370</name>
</gene>
<dbReference type="GO" id="GO:0051536">
    <property type="term" value="F:iron-sulfur cluster binding"/>
    <property type="evidence" value="ECO:0007669"/>
    <property type="project" value="UniProtKB-KW"/>
</dbReference>
<evidence type="ECO:0000313" key="7">
    <source>
        <dbReference type="EMBL" id="TXJ21766.1"/>
    </source>
</evidence>
<proteinExistence type="predicted"/>
<dbReference type="PANTHER" id="PTHR11228:SF22">
    <property type="entry name" value="PEPTIDE BIOSYNTHESIS PROTEIN YYDG-RELATED"/>
    <property type="match status" value="1"/>
</dbReference>
<comment type="caution">
    <text evidence="7">The sequence shown here is derived from an EMBL/GenBank/DDBJ whole genome shotgun (WGS) entry which is preliminary data.</text>
</comment>
<dbReference type="Proteomes" id="UP000324638">
    <property type="component" value="Unassembled WGS sequence"/>
</dbReference>
<comment type="cofactor">
    <cofactor evidence="1">
        <name>[4Fe-4S] cluster</name>
        <dbReference type="ChEBI" id="CHEBI:49883"/>
    </cofactor>
</comment>
<evidence type="ECO:0000313" key="8">
    <source>
        <dbReference type="Proteomes" id="UP000324638"/>
    </source>
</evidence>
<dbReference type="InterPro" id="IPR013785">
    <property type="entry name" value="Aldolase_TIM"/>
</dbReference>
<accession>A0A5C8D9D3</accession>
<evidence type="ECO:0000256" key="4">
    <source>
        <dbReference type="ARBA" id="ARBA00023004"/>
    </source>
</evidence>
<dbReference type="InterPro" id="IPR007197">
    <property type="entry name" value="rSAM"/>
</dbReference>
<dbReference type="PROSITE" id="PS51918">
    <property type="entry name" value="RADICAL_SAM"/>
    <property type="match status" value="1"/>
</dbReference>
<dbReference type="SFLD" id="SFLDS00029">
    <property type="entry name" value="Radical_SAM"/>
    <property type="match status" value="1"/>
</dbReference>
<dbReference type="EMBL" id="SAXU01000001">
    <property type="protein sequence ID" value="TXJ21766.1"/>
    <property type="molecule type" value="Genomic_DNA"/>
</dbReference>
<dbReference type="InterPro" id="IPR050377">
    <property type="entry name" value="Radical_SAM_PqqE_MftC-like"/>
</dbReference>
<feature type="domain" description="Radical SAM core" evidence="6">
    <location>
        <begin position="46"/>
        <end position="259"/>
    </location>
</feature>
<evidence type="ECO:0000256" key="3">
    <source>
        <dbReference type="ARBA" id="ARBA00022723"/>
    </source>
</evidence>
<dbReference type="InterPro" id="IPR058240">
    <property type="entry name" value="rSAM_sf"/>
</dbReference>
<keyword evidence="3" id="KW-0479">Metal-binding</keyword>
<dbReference type="SUPFAM" id="SSF102114">
    <property type="entry name" value="Radical SAM enzymes"/>
    <property type="match status" value="1"/>
</dbReference>
<organism evidence="7 8">
    <name type="scientific">Brachyspira aalborgi</name>
    <dbReference type="NCBI Taxonomy" id="29522"/>
    <lineage>
        <taxon>Bacteria</taxon>
        <taxon>Pseudomonadati</taxon>
        <taxon>Spirochaetota</taxon>
        <taxon>Spirochaetia</taxon>
        <taxon>Brachyspirales</taxon>
        <taxon>Brachyspiraceae</taxon>
        <taxon>Brachyspira</taxon>
    </lineage>
</organism>
<evidence type="ECO:0000256" key="5">
    <source>
        <dbReference type="ARBA" id="ARBA00023014"/>
    </source>
</evidence>
<protein>
    <submittedName>
        <fullName evidence="7">Radical SAM protein</fullName>
    </submittedName>
</protein>
<dbReference type="GO" id="GO:0046872">
    <property type="term" value="F:metal ion binding"/>
    <property type="evidence" value="ECO:0007669"/>
    <property type="project" value="UniProtKB-KW"/>
</dbReference>
<evidence type="ECO:0000259" key="6">
    <source>
        <dbReference type="PROSITE" id="PS51918"/>
    </source>
</evidence>
<keyword evidence="2" id="KW-0949">S-adenosyl-L-methionine</keyword>